<evidence type="ECO:0000313" key="2">
    <source>
        <dbReference type="EMBL" id="GLK52983.1"/>
    </source>
</evidence>
<dbReference type="Proteomes" id="UP001143486">
    <property type="component" value="Unassembled WGS sequence"/>
</dbReference>
<feature type="transmembrane region" description="Helical" evidence="1">
    <location>
        <begin position="53"/>
        <end position="74"/>
    </location>
</feature>
<keyword evidence="1" id="KW-0812">Transmembrane</keyword>
<sequence length="97" mass="10835">MFDGLLKIAPRCDVCGADFDKADVGDGASVFVMFIVGFLAVILYLLVEVAFSPPWWVHLIFQIPFIPVVSILLLRPIKGLLFALQFEHDAQEARLDD</sequence>
<protein>
    <submittedName>
        <fullName evidence="2">Membrane protein</fullName>
    </submittedName>
</protein>
<dbReference type="EMBL" id="BSFE01000007">
    <property type="protein sequence ID" value="GLK52983.1"/>
    <property type="molecule type" value="Genomic_DNA"/>
</dbReference>
<reference evidence="2" key="2">
    <citation type="submission" date="2023-01" db="EMBL/GenBank/DDBJ databases">
        <authorList>
            <person name="Sun Q."/>
            <person name="Evtushenko L."/>
        </authorList>
    </citation>
    <scope>NUCLEOTIDE SEQUENCE</scope>
    <source>
        <strain evidence="2">VKM B-1513</strain>
    </source>
</reference>
<keyword evidence="1" id="KW-1133">Transmembrane helix</keyword>
<keyword evidence="3" id="KW-1185">Reference proteome</keyword>
<evidence type="ECO:0000313" key="3">
    <source>
        <dbReference type="Proteomes" id="UP001143486"/>
    </source>
</evidence>
<dbReference type="AlphaFoldDB" id="A0A9W6IME5"/>
<reference evidence="2" key="1">
    <citation type="journal article" date="2014" name="Int. J. Syst. Evol. Microbiol.">
        <title>Complete genome sequence of Corynebacterium casei LMG S-19264T (=DSM 44701T), isolated from a smear-ripened cheese.</title>
        <authorList>
            <consortium name="US DOE Joint Genome Institute (JGI-PGF)"/>
            <person name="Walter F."/>
            <person name="Albersmeier A."/>
            <person name="Kalinowski J."/>
            <person name="Ruckert C."/>
        </authorList>
    </citation>
    <scope>NUCLEOTIDE SEQUENCE</scope>
    <source>
        <strain evidence="2">VKM B-1513</strain>
    </source>
</reference>
<proteinExistence type="predicted"/>
<organism evidence="2 3">
    <name type="scientific">Maricaulis virginensis</name>
    <dbReference type="NCBI Taxonomy" id="144022"/>
    <lineage>
        <taxon>Bacteria</taxon>
        <taxon>Pseudomonadati</taxon>
        <taxon>Pseudomonadota</taxon>
        <taxon>Alphaproteobacteria</taxon>
        <taxon>Maricaulales</taxon>
        <taxon>Maricaulaceae</taxon>
        <taxon>Maricaulis</taxon>
    </lineage>
</organism>
<dbReference type="RefSeq" id="WP_271187342.1">
    <property type="nucleotide sequence ID" value="NZ_BSFE01000007.1"/>
</dbReference>
<dbReference type="InterPro" id="IPR009325">
    <property type="entry name" value="DUF983"/>
</dbReference>
<accession>A0A9W6IME5</accession>
<comment type="caution">
    <text evidence="2">The sequence shown here is derived from an EMBL/GenBank/DDBJ whole genome shotgun (WGS) entry which is preliminary data.</text>
</comment>
<name>A0A9W6IME5_9PROT</name>
<dbReference type="Pfam" id="PF06170">
    <property type="entry name" value="DUF983"/>
    <property type="match status" value="1"/>
</dbReference>
<evidence type="ECO:0000256" key="1">
    <source>
        <dbReference type="SAM" id="Phobius"/>
    </source>
</evidence>
<gene>
    <name evidence="2" type="ORF">GCM10017621_24910</name>
</gene>
<feature type="transmembrane region" description="Helical" evidence="1">
    <location>
        <begin position="28"/>
        <end position="47"/>
    </location>
</feature>
<keyword evidence="1" id="KW-0472">Membrane</keyword>